<gene>
    <name evidence="1" type="ORF">MM415B01911_0015</name>
</gene>
<dbReference type="EMBL" id="MT141203">
    <property type="protein sequence ID" value="QJA56166.1"/>
    <property type="molecule type" value="Genomic_DNA"/>
</dbReference>
<organism evidence="1">
    <name type="scientific">viral metagenome</name>
    <dbReference type="NCBI Taxonomy" id="1070528"/>
    <lineage>
        <taxon>unclassified sequences</taxon>
        <taxon>metagenomes</taxon>
        <taxon>organismal metagenomes</taxon>
    </lineage>
</organism>
<name>A0A6M3IFF1_9ZZZZ</name>
<accession>A0A6M3IFF1</accession>
<reference evidence="1" key="1">
    <citation type="submission" date="2020-03" db="EMBL/GenBank/DDBJ databases">
        <title>The deep terrestrial virosphere.</title>
        <authorList>
            <person name="Holmfeldt K."/>
            <person name="Nilsson E."/>
            <person name="Simone D."/>
            <person name="Lopez-Fernandez M."/>
            <person name="Wu X."/>
            <person name="de Brujin I."/>
            <person name="Lundin D."/>
            <person name="Andersson A."/>
            <person name="Bertilsson S."/>
            <person name="Dopson M."/>
        </authorList>
    </citation>
    <scope>NUCLEOTIDE SEQUENCE</scope>
    <source>
        <strain evidence="1">MM415B01911</strain>
    </source>
</reference>
<protein>
    <submittedName>
        <fullName evidence="1">Uncharacterized protein</fullName>
    </submittedName>
</protein>
<sequence length="155" mass="17253">MAKLLLIAAPTLNPTVNQVGDVVGIFEDTHQFSPAEIGGFEVVNIPGLSRSQVEARLGTRMPKKERASRLPVGANIWTLDFPEDIQVWDDKGTFKRIVRDWKYAVSLNGLSELEKMTAKNGSVIEKLAVIDKFRFPTFELAENQSVVVVEKAKAR</sequence>
<evidence type="ECO:0000313" key="1">
    <source>
        <dbReference type="EMBL" id="QJA56166.1"/>
    </source>
</evidence>
<dbReference type="AlphaFoldDB" id="A0A6M3IFF1"/>
<proteinExistence type="predicted"/>